<keyword evidence="5" id="KW-0560">Oxidoreductase</keyword>
<dbReference type="PROSITE" id="PS00059">
    <property type="entry name" value="ADH_ZINC"/>
    <property type="match status" value="1"/>
</dbReference>
<evidence type="ECO:0000256" key="1">
    <source>
        <dbReference type="ARBA" id="ARBA00001947"/>
    </source>
</evidence>
<evidence type="ECO:0000256" key="7">
    <source>
        <dbReference type="RuleBase" id="RU361277"/>
    </source>
</evidence>
<dbReference type="InterPro" id="IPR036291">
    <property type="entry name" value="NAD(P)-bd_dom_sf"/>
</dbReference>
<organism evidence="9 10">
    <name type="scientific">Oidiodendron maius (strain Zn)</name>
    <dbReference type="NCBI Taxonomy" id="913774"/>
    <lineage>
        <taxon>Eukaryota</taxon>
        <taxon>Fungi</taxon>
        <taxon>Dikarya</taxon>
        <taxon>Ascomycota</taxon>
        <taxon>Pezizomycotina</taxon>
        <taxon>Leotiomycetes</taxon>
        <taxon>Leotiomycetes incertae sedis</taxon>
        <taxon>Myxotrichaceae</taxon>
        <taxon>Oidiodendron</taxon>
    </lineage>
</organism>
<reference evidence="9 10" key="1">
    <citation type="submission" date="2014-04" db="EMBL/GenBank/DDBJ databases">
        <authorList>
            <consortium name="DOE Joint Genome Institute"/>
            <person name="Kuo A."/>
            <person name="Martino E."/>
            <person name="Perotto S."/>
            <person name="Kohler A."/>
            <person name="Nagy L.G."/>
            <person name="Floudas D."/>
            <person name="Copeland A."/>
            <person name="Barry K.W."/>
            <person name="Cichocki N."/>
            <person name="Veneault-Fourrey C."/>
            <person name="LaButti K."/>
            <person name="Lindquist E.A."/>
            <person name="Lipzen A."/>
            <person name="Lundell T."/>
            <person name="Morin E."/>
            <person name="Murat C."/>
            <person name="Sun H."/>
            <person name="Tunlid A."/>
            <person name="Henrissat B."/>
            <person name="Grigoriev I.V."/>
            <person name="Hibbett D.S."/>
            <person name="Martin F."/>
            <person name="Nordberg H.P."/>
            <person name="Cantor M.N."/>
            <person name="Hua S.X."/>
        </authorList>
    </citation>
    <scope>NUCLEOTIDE SEQUENCE [LARGE SCALE GENOMIC DNA]</scope>
    <source>
        <strain evidence="9 10">Zn</strain>
    </source>
</reference>
<dbReference type="GO" id="GO:0005737">
    <property type="term" value="C:cytoplasm"/>
    <property type="evidence" value="ECO:0007669"/>
    <property type="project" value="TreeGrafter"/>
</dbReference>
<comment type="similarity">
    <text evidence="2 7">Belongs to the zinc-containing alcohol dehydrogenase family.</text>
</comment>
<dbReference type="InterPro" id="IPR011032">
    <property type="entry name" value="GroES-like_sf"/>
</dbReference>
<feature type="domain" description="Enoyl reductase (ER)" evidence="8">
    <location>
        <begin position="14"/>
        <end position="347"/>
    </location>
</feature>
<dbReference type="Gene3D" id="3.90.180.10">
    <property type="entry name" value="Medium-chain alcohol dehydrogenases, catalytic domain"/>
    <property type="match status" value="1"/>
</dbReference>
<evidence type="ECO:0000256" key="3">
    <source>
        <dbReference type="ARBA" id="ARBA00022723"/>
    </source>
</evidence>
<proteinExistence type="inferred from homology"/>
<dbReference type="SUPFAM" id="SSF51735">
    <property type="entry name" value="NAD(P)-binding Rossmann-fold domains"/>
    <property type="match status" value="1"/>
</dbReference>
<dbReference type="InterPro" id="IPR002328">
    <property type="entry name" value="ADH_Zn_CS"/>
</dbReference>
<dbReference type="STRING" id="913774.A0A0C3CWG7"/>
<keyword evidence="4 7" id="KW-0862">Zinc</keyword>
<dbReference type="GO" id="GO:0008270">
    <property type="term" value="F:zinc ion binding"/>
    <property type="evidence" value="ECO:0007669"/>
    <property type="project" value="InterPro"/>
</dbReference>
<dbReference type="GO" id="GO:0004022">
    <property type="term" value="F:alcohol dehydrogenase (NAD+) activity"/>
    <property type="evidence" value="ECO:0007669"/>
    <property type="project" value="TreeGrafter"/>
</dbReference>
<accession>A0A0C3CWG7</accession>
<evidence type="ECO:0000256" key="5">
    <source>
        <dbReference type="ARBA" id="ARBA00023002"/>
    </source>
</evidence>
<dbReference type="EMBL" id="KN832891">
    <property type="protein sequence ID" value="KIM94042.1"/>
    <property type="molecule type" value="Genomic_DNA"/>
</dbReference>
<gene>
    <name evidence="9" type="ORF">OIDMADRAFT_60879</name>
</gene>
<dbReference type="Pfam" id="PF08240">
    <property type="entry name" value="ADH_N"/>
    <property type="match status" value="1"/>
</dbReference>
<dbReference type="PANTHER" id="PTHR42940">
    <property type="entry name" value="ALCOHOL DEHYDROGENASE 1-RELATED"/>
    <property type="match status" value="1"/>
</dbReference>
<dbReference type="SMART" id="SM00829">
    <property type="entry name" value="PKS_ER"/>
    <property type="match status" value="1"/>
</dbReference>
<keyword evidence="3 7" id="KW-0479">Metal-binding</keyword>
<evidence type="ECO:0000259" key="8">
    <source>
        <dbReference type="SMART" id="SM00829"/>
    </source>
</evidence>
<evidence type="ECO:0000256" key="4">
    <source>
        <dbReference type="ARBA" id="ARBA00022833"/>
    </source>
</evidence>
<dbReference type="Gene3D" id="3.40.50.720">
    <property type="entry name" value="NAD(P)-binding Rossmann-like Domain"/>
    <property type="match status" value="1"/>
</dbReference>
<dbReference type="Pfam" id="PF00107">
    <property type="entry name" value="ADH_zinc_N"/>
    <property type="match status" value="1"/>
</dbReference>
<keyword evidence="10" id="KW-1185">Reference proteome</keyword>
<dbReference type="HOGENOM" id="CLU_026673_20_1_1"/>
<evidence type="ECO:0000313" key="10">
    <source>
        <dbReference type="Proteomes" id="UP000054321"/>
    </source>
</evidence>
<sequence length="349" mass="37450">MTTIPETRRVAVAESPNSTVIKREPVPDPEDTQVLVKLEASGICATDLHIGQLQIPELRPTVNVRGHEGIGRIVKLGPNADTQKWKIGDRVSQRWIYGTCLKCEMCLSGHDQLCVNGVISGKDVDGCWTEYTLVNSDYLLAIPEDVNPAEAAPILCAGTTVYHALKTANISPGQWVAIVGAGGGLGHLAIQYAKAQELRVLAIDGGEEKRALCAKLGADAFIDFAKTQDLAIEANQITDGGAHGVLVTSSNTRAYEQAFTYVRQLGIIICIGITPKKMQFPVGPEYFVGRGVRLTGVSTGTTADTQEALGFLRSGKVKPIIVQKTLEDIPACLEQLEKGDAVGRFVVVF</sequence>
<dbReference type="CDD" id="cd08297">
    <property type="entry name" value="CAD3"/>
    <property type="match status" value="1"/>
</dbReference>
<keyword evidence="6" id="KW-0520">NAD</keyword>
<reference evidence="10" key="2">
    <citation type="submission" date="2015-01" db="EMBL/GenBank/DDBJ databases">
        <title>Evolutionary Origins and Diversification of the Mycorrhizal Mutualists.</title>
        <authorList>
            <consortium name="DOE Joint Genome Institute"/>
            <consortium name="Mycorrhizal Genomics Consortium"/>
            <person name="Kohler A."/>
            <person name="Kuo A."/>
            <person name="Nagy L.G."/>
            <person name="Floudas D."/>
            <person name="Copeland A."/>
            <person name="Barry K.W."/>
            <person name="Cichocki N."/>
            <person name="Veneault-Fourrey C."/>
            <person name="LaButti K."/>
            <person name="Lindquist E.A."/>
            <person name="Lipzen A."/>
            <person name="Lundell T."/>
            <person name="Morin E."/>
            <person name="Murat C."/>
            <person name="Riley R."/>
            <person name="Ohm R."/>
            <person name="Sun H."/>
            <person name="Tunlid A."/>
            <person name="Henrissat B."/>
            <person name="Grigoriev I.V."/>
            <person name="Hibbett D.S."/>
            <person name="Martin F."/>
        </authorList>
    </citation>
    <scope>NUCLEOTIDE SEQUENCE [LARGE SCALE GENOMIC DNA]</scope>
    <source>
        <strain evidence="10">Zn</strain>
    </source>
</reference>
<dbReference type="InterPro" id="IPR013149">
    <property type="entry name" value="ADH-like_C"/>
</dbReference>
<protein>
    <recommendedName>
        <fullName evidence="8">Enoyl reductase (ER) domain-containing protein</fullName>
    </recommendedName>
</protein>
<evidence type="ECO:0000256" key="2">
    <source>
        <dbReference type="ARBA" id="ARBA00008072"/>
    </source>
</evidence>
<evidence type="ECO:0000313" key="9">
    <source>
        <dbReference type="EMBL" id="KIM94042.1"/>
    </source>
</evidence>
<evidence type="ECO:0000256" key="6">
    <source>
        <dbReference type="ARBA" id="ARBA00023027"/>
    </source>
</evidence>
<dbReference type="PANTHER" id="PTHR42940:SF2">
    <property type="entry name" value="DEHYDROGENASE FAMILY OXIDOREDUCTASE, PUTATIVE (JCVI)-RELATED"/>
    <property type="match status" value="1"/>
</dbReference>
<dbReference type="Proteomes" id="UP000054321">
    <property type="component" value="Unassembled WGS sequence"/>
</dbReference>
<name>A0A0C3CWG7_OIDMZ</name>
<dbReference type="AlphaFoldDB" id="A0A0C3CWG7"/>
<dbReference type="FunFam" id="3.40.50.720:FF:000039">
    <property type="entry name" value="Alcohol dehydrogenase AdhP"/>
    <property type="match status" value="1"/>
</dbReference>
<dbReference type="SUPFAM" id="SSF50129">
    <property type="entry name" value="GroES-like"/>
    <property type="match status" value="1"/>
</dbReference>
<dbReference type="InterPro" id="IPR020843">
    <property type="entry name" value="ER"/>
</dbReference>
<dbReference type="InParanoid" id="A0A0C3CWG7"/>
<dbReference type="OrthoDB" id="1879366at2759"/>
<dbReference type="InterPro" id="IPR013154">
    <property type="entry name" value="ADH-like_N"/>
</dbReference>
<comment type="cofactor">
    <cofactor evidence="1 7">
        <name>Zn(2+)</name>
        <dbReference type="ChEBI" id="CHEBI:29105"/>
    </cofactor>
</comment>